<comment type="caution">
    <text evidence="2">The sequence shown here is derived from an EMBL/GenBank/DDBJ whole genome shotgun (WGS) entry which is preliminary data.</text>
</comment>
<protein>
    <submittedName>
        <fullName evidence="2">Uncharacterized protein</fullName>
    </submittedName>
</protein>
<organism evidence="2 3">
    <name type="scientific">Aliarcobacter butzleri L348</name>
    <dbReference type="NCBI Taxonomy" id="1447256"/>
    <lineage>
        <taxon>Bacteria</taxon>
        <taxon>Pseudomonadati</taxon>
        <taxon>Campylobacterota</taxon>
        <taxon>Epsilonproteobacteria</taxon>
        <taxon>Campylobacterales</taxon>
        <taxon>Arcobacteraceae</taxon>
        <taxon>Aliarcobacter</taxon>
    </lineage>
</organism>
<dbReference type="RefSeq" id="WP_046997157.1">
    <property type="nucleotide sequence ID" value="NZ_JAIQ01000139.1"/>
</dbReference>
<accession>A0A0G9JWI1</accession>
<proteinExistence type="predicted"/>
<sequence>MKKTLIVLGFSTIFAFANESQIQVAQIPTGCVETKLTEVTSILSCPSGEYKATFYTYSNTGTRNLTYEAKFDKIGEVKPIIIQQISK</sequence>
<evidence type="ECO:0000313" key="3">
    <source>
        <dbReference type="Proteomes" id="UP000035514"/>
    </source>
</evidence>
<name>A0A0G9JWI1_9BACT</name>
<evidence type="ECO:0000256" key="1">
    <source>
        <dbReference type="SAM" id="SignalP"/>
    </source>
</evidence>
<dbReference type="PATRIC" id="fig|1447256.3.peg.1967"/>
<dbReference type="AlphaFoldDB" id="A0A0G9JWI1"/>
<gene>
    <name evidence="2" type="ORF">AA20_10075</name>
</gene>
<dbReference type="Proteomes" id="UP000035514">
    <property type="component" value="Unassembled WGS sequence"/>
</dbReference>
<dbReference type="EMBL" id="JAIQ01000139">
    <property type="protein sequence ID" value="KLD97984.1"/>
    <property type="molecule type" value="Genomic_DNA"/>
</dbReference>
<keyword evidence="1" id="KW-0732">Signal</keyword>
<reference evidence="2 3" key="1">
    <citation type="submission" date="2014-01" db="EMBL/GenBank/DDBJ databases">
        <title>Development of a Comparative Genomic Fingerprinting Assay for High Resolution Genotyping of Arcobacter butzleri.</title>
        <authorList>
            <person name="Webb A.L."/>
            <person name="Inglis G.D."/>
            <person name="Kruczkiewicz P."/>
            <person name="Selinger L.B."/>
            <person name="Taboada E.N."/>
        </authorList>
    </citation>
    <scope>NUCLEOTIDE SEQUENCE [LARGE SCALE GENOMIC DNA]</scope>
    <source>
        <strain evidence="2 3">L348</strain>
    </source>
</reference>
<evidence type="ECO:0000313" key="2">
    <source>
        <dbReference type="EMBL" id="KLD97984.1"/>
    </source>
</evidence>
<feature type="signal peptide" evidence="1">
    <location>
        <begin position="1"/>
        <end position="17"/>
    </location>
</feature>
<feature type="chain" id="PRO_5002578927" evidence="1">
    <location>
        <begin position="18"/>
        <end position="87"/>
    </location>
</feature>